<evidence type="ECO:0000313" key="1">
    <source>
        <dbReference type="EMBL" id="MFD3223949.1"/>
    </source>
</evidence>
<dbReference type="Gene3D" id="2.10.260.10">
    <property type="match status" value="1"/>
</dbReference>
<dbReference type="RefSeq" id="WP_223510138.1">
    <property type="nucleotide sequence ID" value="NC_015061.1"/>
</dbReference>
<accession>A0ABW6C9S1</accession>
<dbReference type="InterPro" id="IPR037914">
    <property type="entry name" value="SpoVT-AbrB_sf"/>
</dbReference>
<dbReference type="Proteomes" id="UP001598201">
    <property type="component" value="Unassembled WGS sequence"/>
</dbReference>
<protein>
    <submittedName>
        <fullName evidence="1">Transcriptional regulator</fullName>
    </submittedName>
</protein>
<dbReference type="SUPFAM" id="SSF89447">
    <property type="entry name" value="AbrB/MazE/MraZ-like"/>
    <property type="match status" value="1"/>
</dbReference>
<proteinExistence type="predicted"/>
<keyword evidence="2" id="KW-1185">Reference proteome</keyword>
<name>A0ABW6C9S1_RAHSY</name>
<evidence type="ECO:0000313" key="2">
    <source>
        <dbReference type="Proteomes" id="UP001598201"/>
    </source>
</evidence>
<dbReference type="GeneID" id="95419672"/>
<gene>
    <name evidence="1" type="ORF">ACFPK4_10415</name>
</gene>
<sequence>MNMRTQATLQKWGNSIALRLSGNLKSIPQFEEGDVVDIEISEDGLQIRKADKQKVTEASLLSGLSAYNAHADELAEPTDRELDY</sequence>
<organism evidence="1 2">
    <name type="scientific">Rahnella sp. (strain Y9602)</name>
    <dbReference type="NCBI Taxonomy" id="2703885"/>
    <lineage>
        <taxon>Bacteria</taxon>
        <taxon>Pseudomonadati</taxon>
        <taxon>Pseudomonadota</taxon>
        <taxon>Gammaproteobacteria</taxon>
        <taxon>Enterobacterales</taxon>
        <taxon>Yersiniaceae</taxon>
        <taxon>Rahnella</taxon>
    </lineage>
</organism>
<dbReference type="EMBL" id="JBHUCJ010000019">
    <property type="protein sequence ID" value="MFD3223949.1"/>
    <property type="molecule type" value="Genomic_DNA"/>
</dbReference>
<comment type="caution">
    <text evidence="1">The sequence shown here is derived from an EMBL/GenBank/DDBJ whole genome shotgun (WGS) entry which is preliminary data.</text>
</comment>
<reference evidence="1 2" key="1">
    <citation type="submission" date="2024-09" db="EMBL/GenBank/DDBJ databases">
        <title>Genomes of Rahnella.</title>
        <authorList>
            <person name="Mnguni F.C."/>
            <person name="Shin G.Y."/>
            <person name="Coutinho T."/>
        </authorList>
    </citation>
    <scope>NUCLEOTIDE SEQUENCE [LARGE SCALE GENOMIC DNA]</scope>
    <source>
        <strain evidence="1 2">20WA0057</strain>
    </source>
</reference>